<evidence type="ECO:0000259" key="1">
    <source>
        <dbReference type="Pfam" id="PF00149"/>
    </source>
</evidence>
<reference evidence="2 3" key="1">
    <citation type="journal article" date="2014" name="Int. J. Syst. Evol. Microbiol.">
        <title>Carboxylicivirga gen. nov. in the family Marinilabiliaceae with two novel species, Carboxylicivirga mesophila sp. nov. and Carboxylicivirga taeanensis sp. nov., and reclassification of Cytophaga fermentans as Saccharicrinis fermentans gen. nov., comb. nov.</title>
        <authorList>
            <person name="Yang S.H."/>
            <person name="Seo H.S."/>
            <person name="Woo J.H."/>
            <person name="Oh H.M."/>
            <person name="Jang H."/>
            <person name="Lee J.H."/>
            <person name="Kim S.J."/>
            <person name="Kwon K.K."/>
        </authorList>
    </citation>
    <scope>NUCLEOTIDE SEQUENCE [LARGE SCALE GENOMIC DNA]</scope>
    <source>
        <strain evidence="2 3">JCM 18290</strain>
    </source>
</reference>
<dbReference type="Proteomes" id="UP000721861">
    <property type="component" value="Unassembled WGS sequence"/>
</dbReference>
<sequence length="318" mass="36316">MTARHNEAHQDEHFYDIIGDVHGHHIQLQKLLLQMGYTLVNGVWSHAYRVAVFVGDFINRGPNSKGVIQIIRDMVNAGTALAILGNHEVNAILYFTKDDEGQPLRIPGNNNSKLLYKFAREYNGNKEALKRDIKWLRSLPLHLCLNGIRVVHAYWNDSHIRQLEGLYADGRIKKGMLKHLLNGDDGLSKAFFETIKGIELSMPKDLIIKDEQNIKRDNFRVKWWMTPKGKTFKSLSYGNKFELPDYTIPTEIIDEYEVYPENAPIVFIGHYCMGRGPMIPTNNVCCVDACVTGSGRLAAYRYSGEEALDESNFVFVKR</sequence>
<keyword evidence="3" id="KW-1185">Reference proteome</keyword>
<protein>
    <submittedName>
        <fullName evidence="2">Metallophosphoesterase</fullName>
    </submittedName>
</protein>
<organism evidence="2 3">
    <name type="scientific">Carboxylicivirga mesophila</name>
    <dbReference type="NCBI Taxonomy" id="1166478"/>
    <lineage>
        <taxon>Bacteria</taxon>
        <taxon>Pseudomonadati</taxon>
        <taxon>Bacteroidota</taxon>
        <taxon>Bacteroidia</taxon>
        <taxon>Marinilabiliales</taxon>
        <taxon>Marinilabiliaceae</taxon>
        <taxon>Carboxylicivirga</taxon>
    </lineage>
</organism>
<comment type="caution">
    <text evidence="2">The sequence shown here is derived from an EMBL/GenBank/DDBJ whole genome shotgun (WGS) entry which is preliminary data.</text>
</comment>
<feature type="domain" description="Calcineurin-like phosphoesterase" evidence="1">
    <location>
        <begin position="17"/>
        <end position="164"/>
    </location>
</feature>
<dbReference type="Pfam" id="PF00149">
    <property type="entry name" value="Metallophos"/>
    <property type="match status" value="1"/>
</dbReference>
<dbReference type="Gene3D" id="3.60.21.10">
    <property type="match status" value="1"/>
</dbReference>
<dbReference type="InterPro" id="IPR004843">
    <property type="entry name" value="Calcineurin-like_PHP"/>
</dbReference>
<proteinExistence type="predicted"/>
<dbReference type="SUPFAM" id="SSF56300">
    <property type="entry name" value="Metallo-dependent phosphatases"/>
    <property type="match status" value="1"/>
</dbReference>
<dbReference type="PANTHER" id="PTHR42850:SF7">
    <property type="entry name" value="BIS(5'-NUCLEOSYL)-TETRAPHOSPHATASE PRPE [ASYMMETRICAL]"/>
    <property type="match status" value="1"/>
</dbReference>
<dbReference type="PANTHER" id="PTHR42850">
    <property type="entry name" value="METALLOPHOSPHOESTERASE"/>
    <property type="match status" value="1"/>
</dbReference>
<accession>A0ABS5KG80</accession>
<dbReference type="InterPro" id="IPR029052">
    <property type="entry name" value="Metallo-depent_PP-like"/>
</dbReference>
<gene>
    <name evidence="2" type="ORF">KEM09_21590</name>
</gene>
<name>A0ABS5KG80_9BACT</name>
<dbReference type="EMBL" id="JAGUCN010000049">
    <property type="protein sequence ID" value="MBS2214016.1"/>
    <property type="molecule type" value="Genomic_DNA"/>
</dbReference>
<evidence type="ECO:0000313" key="3">
    <source>
        <dbReference type="Proteomes" id="UP000721861"/>
    </source>
</evidence>
<dbReference type="RefSeq" id="WP_212231987.1">
    <property type="nucleotide sequence ID" value="NZ_JAGUCN010000049.1"/>
</dbReference>
<evidence type="ECO:0000313" key="2">
    <source>
        <dbReference type="EMBL" id="MBS2214016.1"/>
    </source>
</evidence>
<dbReference type="InterPro" id="IPR050126">
    <property type="entry name" value="Ap4A_hydrolase"/>
</dbReference>